<feature type="compositionally biased region" description="Basic and acidic residues" evidence="3">
    <location>
        <begin position="78"/>
        <end position="89"/>
    </location>
</feature>
<sequence>MELFQELLITAGLSLLVAIAIAKLLALVSNGENPLDPTVLQTDRDASAPDQSGSEEDRRFGGERTVETEFEEEEEEHVEERLGTVKEEKEAEESFMSSSEVMISGRDGVREGLDEERGADVEVNEKVEEETEMEEKVEKGMFDGEDEWEGIERSELEERFRVAAAFVGAAENEALVSGLGNDLQMQLYGLHKVATEGTCYETQPLALKVAARAKWVESCYV</sequence>
<dbReference type="Proteomes" id="UP001180020">
    <property type="component" value="Unassembled WGS sequence"/>
</dbReference>
<comment type="similarity">
    <text evidence="1">Belongs to the ACBP family.</text>
</comment>
<evidence type="ECO:0000256" key="2">
    <source>
        <dbReference type="ARBA" id="ARBA00023121"/>
    </source>
</evidence>
<organism evidence="5 6">
    <name type="scientific">Acorus calamus</name>
    <name type="common">Sweet flag</name>
    <dbReference type="NCBI Taxonomy" id="4465"/>
    <lineage>
        <taxon>Eukaryota</taxon>
        <taxon>Viridiplantae</taxon>
        <taxon>Streptophyta</taxon>
        <taxon>Embryophyta</taxon>
        <taxon>Tracheophyta</taxon>
        <taxon>Spermatophyta</taxon>
        <taxon>Magnoliopsida</taxon>
        <taxon>Liliopsida</taxon>
        <taxon>Acoraceae</taxon>
        <taxon>Acorus</taxon>
    </lineage>
</organism>
<dbReference type="Pfam" id="PF00887">
    <property type="entry name" value="ACBP"/>
    <property type="match status" value="1"/>
</dbReference>
<comment type="caution">
    <text evidence="5">The sequence shown here is derived from an EMBL/GenBank/DDBJ whole genome shotgun (WGS) entry which is preliminary data.</text>
</comment>
<dbReference type="PANTHER" id="PTHR23310">
    <property type="entry name" value="ACYL-COA-BINDING PROTEIN, ACBP"/>
    <property type="match status" value="1"/>
</dbReference>
<protein>
    <submittedName>
        <fullName evidence="5">Acyl-CoA-binding domain-containing protein 1</fullName>
    </submittedName>
</protein>
<dbReference type="GO" id="GO:0000062">
    <property type="term" value="F:fatty-acyl-CoA binding"/>
    <property type="evidence" value="ECO:0007669"/>
    <property type="project" value="InterPro"/>
</dbReference>
<dbReference type="InterPro" id="IPR035984">
    <property type="entry name" value="Acyl-CoA-binding_sf"/>
</dbReference>
<accession>A0AAV9F6A0</accession>
<reference evidence="5" key="1">
    <citation type="journal article" date="2023" name="Nat. Commun.">
        <title>Diploid and tetraploid genomes of Acorus and the evolution of monocots.</title>
        <authorList>
            <person name="Ma L."/>
            <person name="Liu K.W."/>
            <person name="Li Z."/>
            <person name="Hsiao Y.Y."/>
            <person name="Qi Y."/>
            <person name="Fu T."/>
            <person name="Tang G.D."/>
            <person name="Zhang D."/>
            <person name="Sun W.H."/>
            <person name="Liu D.K."/>
            <person name="Li Y."/>
            <person name="Chen G.Z."/>
            <person name="Liu X.D."/>
            <person name="Liao X.Y."/>
            <person name="Jiang Y.T."/>
            <person name="Yu X."/>
            <person name="Hao Y."/>
            <person name="Huang J."/>
            <person name="Zhao X.W."/>
            <person name="Ke S."/>
            <person name="Chen Y.Y."/>
            <person name="Wu W.L."/>
            <person name="Hsu J.L."/>
            <person name="Lin Y.F."/>
            <person name="Huang M.D."/>
            <person name="Li C.Y."/>
            <person name="Huang L."/>
            <person name="Wang Z.W."/>
            <person name="Zhao X."/>
            <person name="Zhong W.Y."/>
            <person name="Peng D.H."/>
            <person name="Ahmad S."/>
            <person name="Lan S."/>
            <person name="Zhang J.S."/>
            <person name="Tsai W.C."/>
            <person name="Van de Peer Y."/>
            <person name="Liu Z.J."/>
        </authorList>
    </citation>
    <scope>NUCLEOTIDE SEQUENCE</scope>
    <source>
        <strain evidence="5">CP</strain>
    </source>
</reference>
<feature type="compositionally biased region" description="Basic and acidic residues" evidence="3">
    <location>
        <begin position="55"/>
        <end position="67"/>
    </location>
</feature>
<evidence type="ECO:0000313" key="6">
    <source>
        <dbReference type="Proteomes" id="UP001180020"/>
    </source>
</evidence>
<dbReference type="PROSITE" id="PS51228">
    <property type="entry name" value="ACB_2"/>
    <property type="match status" value="1"/>
</dbReference>
<dbReference type="InterPro" id="IPR014352">
    <property type="entry name" value="FERM/acyl-CoA-bd_prot_sf"/>
</dbReference>
<evidence type="ECO:0000256" key="3">
    <source>
        <dbReference type="SAM" id="MobiDB-lite"/>
    </source>
</evidence>
<feature type="compositionally biased region" description="Acidic residues" evidence="3">
    <location>
        <begin position="68"/>
        <end position="77"/>
    </location>
</feature>
<evidence type="ECO:0000259" key="4">
    <source>
        <dbReference type="PROSITE" id="PS51228"/>
    </source>
</evidence>
<feature type="domain" description="ACB" evidence="4">
    <location>
        <begin position="156"/>
        <end position="221"/>
    </location>
</feature>
<dbReference type="SUPFAM" id="SSF47027">
    <property type="entry name" value="Acyl-CoA binding protein"/>
    <property type="match status" value="1"/>
</dbReference>
<proteinExistence type="inferred from homology"/>
<reference evidence="5" key="2">
    <citation type="submission" date="2023-06" db="EMBL/GenBank/DDBJ databases">
        <authorList>
            <person name="Ma L."/>
            <person name="Liu K.-W."/>
            <person name="Li Z."/>
            <person name="Hsiao Y.-Y."/>
            <person name="Qi Y."/>
            <person name="Fu T."/>
            <person name="Tang G."/>
            <person name="Zhang D."/>
            <person name="Sun W.-H."/>
            <person name="Liu D.-K."/>
            <person name="Li Y."/>
            <person name="Chen G.-Z."/>
            <person name="Liu X.-D."/>
            <person name="Liao X.-Y."/>
            <person name="Jiang Y.-T."/>
            <person name="Yu X."/>
            <person name="Hao Y."/>
            <person name="Huang J."/>
            <person name="Zhao X.-W."/>
            <person name="Ke S."/>
            <person name="Chen Y.-Y."/>
            <person name="Wu W.-L."/>
            <person name="Hsu J.-L."/>
            <person name="Lin Y.-F."/>
            <person name="Huang M.-D."/>
            <person name="Li C.-Y."/>
            <person name="Huang L."/>
            <person name="Wang Z.-W."/>
            <person name="Zhao X."/>
            <person name="Zhong W.-Y."/>
            <person name="Peng D.-H."/>
            <person name="Ahmad S."/>
            <person name="Lan S."/>
            <person name="Zhang J.-S."/>
            <person name="Tsai W.-C."/>
            <person name="Van De Peer Y."/>
            <person name="Liu Z.-J."/>
        </authorList>
    </citation>
    <scope>NUCLEOTIDE SEQUENCE</scope>
    <source>
        <strain evidence="5">CP</strain>
        <tissue evidence="5">Leaves</tissue>
    </source>
</reference>
<name>A0AAV9F6A0_ACOCL</name>
<dbReference type="InterPro" id="IPR000582">
    <property type="entry name" value="Acyl-CoA-binding_protein"/>
</dbReference>
<dbReference type="PANTHER" id="PTHR23310:SF105">
    <property type="entry name" value="ACYL-COA-BINDING DOMAIN-CONTAINING PROTEIN 5"/>
    <property type="match status" value="1"/>
</dbReference>
<dbReference type="Gene3D" id="1.20.80.10">
    <property type="match status" value="1"/>
</dbReference>
<dbReference type="AlphaFoldDB" id="A0AAV9F6A0"/>
<keyword evidence="6" id="KW-1185">Reference proteome</keyword>
<dbReference type="GO" id="GO:0006631">
    <property type="term" value="P:fatty acid metabolic process"/>
    <property type="evidence" value="ECO:0007669"/>
    <property type="project" value="TreeGrafter"/>
</dbReference>
<evidence type="ECO:0000256" key="1">
    <source>
        <dbReference type="ARBA" id="ARBA00005567"/>
    </source>
</evidence>
<evidence type="ECO:0000313" key="5">
    <source>
        <dbReference type="EMBL" id="KAK1321355.1"/>
    </source>
</evidence>
<feature type="region of interest" description="Disordered" evidence="3">
    <location>
        <begin position="38"/>
        <end position="99"/>
    </location>
</feature>
<keyword evidence="2" id="KW-0446">Lipid-binding</keyword>
<dbReference type="EMBL" id="JAUJYO010000003">
    <property type="protein sequence ID" value="KAK1321355.1"/>
    <property type="molecule type" value="Genomic_DNA"/>
</dbReference>
<gene>
    <name evidence="5" type="primary">ACBP1</name>
    <name evidence="5" type="ORF">QJS10_CPA03g02241</name>
</gene>